<comment type="caution">
    <text evidence="4">The sequence shown here is derived from an EMBL/GenBank/DDBJ whole genome shotgun (WGS) entry which is preliminary data.</text>
</comment>
<accession>A0ABQ3Y370</accession>
<gene>
    <name evidence="4" type="ORF">Ade02nite_30730</name>
</gene>
<feature type="domain" description="N-acetyltransferase" evidence="3">
    <location>
        <begin position="115"/>
        <end position="249"/>
    </location>
</feature>
<dbReference type="EMBL" id="BOMI01000059">
    <property type="protein sequence ID" value="GID74432.1"/>
    <property type="molecule type" value="Genomic_DNA"/>
</dbReference>
<dbReference type="Proteomes" id="UP000609879">
    <property type="component" value="Unassembled WGS sequence"/>
</dbReference>
<organism evidence="4 5">
    <name type="scientific">Paractinoplanes deccanensis</name>
    <dbReference type="NCBI Taxonomy" id="113561"/>
    <lineage>
        <taxon>Bacteria</taxon>
        <taxon>Bacillati</taxon>
        <taxon>Actinomycetota</taxon>
        <taxon>Actinomycetes</taxon>
        <taxon>Micromonosporales</taxon>
        <taxon>Micromonosporaceae</taxon>
        <taxon>Paractinoplanes</taxon>
    </lineage>
</organism>
<keyword evidence="5" id="KW-1185">Reference proteome</keyword>
<dbReference type="PANTHER" id="PTHR43877">
    <property type="entry name" value="AMINOALKYLPHOSPHONATE N-ACETYLTRANSFERASE-RELATED-RELATED"/>
    <property type="match status" value="1"/>
</dbReference>
<evidence type="ECO:0000256" key="2">
    <source>
        <dbReference type="ARBA" id="ARBA00023315"/>
    </source>
</evidence>
<reference evidence="4 5" key="1">
    <citation type="submission" date="2021-01" db="EMBL/GenBank/DDBJ databases">
        <title>Whole genome shotgun sequence of Actinoplanes deccanensis NBRC 13994.</title>
        <authorList>
            <person name="Komaki H."/>
            <person name="Tamura T."/>
        </authorList>
    </citation>
    <scope>NUCLEOTIDE SEQUENCE [LARGE SCALE GENOMIC DNA]</scope>
    <source>
        <strain evidence="4 5">NBRC 13994</strain>
    </source>
</reference>
<keyword evidence="1" id="KW-0808">Transferase</keyword>
<dbReference type="PROSITE" id="PS51186">
    <property type="entry name" value="GNAT"/>
    <property type="match status" value="1"/>
</dbReference>
<dbReference type="CDD" id="cd04301">
    <property type="entry name" value="NAT_SF"/>
    <property type="match status" value="1"/>
</dbReference>
<dbReference type="SUPFAM" id="SSF55729">
    <property type="entry name" value="Acyl-CoA N-acyltransferases (Nat)"/>
    <property type="match status" value="1"/>
</dbReference>
<dbReference type="Gene3D" id="3.40.630.30">
    <property type="match status" value="1"/>
</dbReference>
<evidence type="ECO:0000259" key="3">
    <source>
        <dbReference type="PROSITE" id="PS51186"/>
    </source>
</evidence>
<dbReference type="InterPro" id="IPR050832">
    <property type="entry name" value="Bact_Acetyltransf"/>
</dbReference>
<name>A0ABQ3Y370_9ACTN</name>
<sequence>MAEFDIDSFAANLRDFWLAWGNQEPADDDPALLRTGVPHPFLNGVLRLESGRVADVLPGVRRRFDGLPWLWHVGPDSDSRIGEELVALAAAEPIVAPVMAIGLDDVAPSADPAGLKIEGVAADADLAAWAGLYSREFGFPEEQVPDAIRLEFERQDPPGTLRRYAGRVDGVLVATASVLDLHGVAGVYCVATHHDWQRQGIGARMMTHVLSAARDRGLTTAVLESSPDGLPLYRKLGFTQVAESRWYPF</sequence>
<protein>
    <recommendedName>
        <fullName evidence="3">N-acetyltransferase domain-containing protein</fullName>
    </recommendedName>
</protein>
<dbReference type="InterPro" id="IPR016181">
    <property type="entry name" value="Acyl_CoA_acyltransferase"/>
</dbReference>
<keyword evidence="2" id="KW-0012">Acyltransferase</keyword>
<dbReference type="Pfam" id="PF00583">
    <property type="entry name" value="Acetyltransf_1"/>
    <property type="match status" value="1"/>
</dbReference>
<dbReference type="InterPro" id="IPR000182">
    <property type="entry name" value="GNAT_dom"/>
</dbReference>
<evidence type="ECO:0000256" key="1">
    <source>
        <dbReference type="ARBA" id="ARBA00022679"/>
    </source>
</evidence>
<proteinExistence type="predicted"/>
<evidence type="ECO:0000313" key="4">
    <source>
        <dbReference type="EMBL" id="GID74432.1"/>
    </source>
</evidence>
<evidence type="ECO:0000313" key="5">
    <source>
        <dbReference type="Proteomes" id="UP000609879"/>
    </source>
</evidence>
<dbReference type="RefSeq" id="WP_203762764.1">
    <property type="nucleotide sequence ID" value="NZ_BAAABO010000006.1"/>
</dbReference>